<feature type="region of interest" description="Disordered" evidence="2">
    <location>
        <begin position="582"/>
        <end position="634"/>
    </location>
</feature>
<dbReference type="Proteomes" id="UP000565441">
    <property type="component" value="Unassembled WGS sequence"/>
</dbReference>
<feature type="compositionally biased region" description="Basic and acidic residues" evidence="2">
    <location>
        <begin position="247"/>
        <end position="258"/>
    </location>
</feature>
<feature type="region of interest" description="Disordered" evidence="2">
    <location>
        <begin position="361"/>
        <end position="383"/>
    </location>
</feature>
<evidence type="ECO:0000256" key="2">
    <source>
        <dbReference type="SAM" id="MobiDB-lite"/>
    </source>
</evidence>
<comment type="caution">
    <text evidence="3">The sequence shown here is derived from an EMBL/GenBank/DDBJ whole genome shotgun (WGS) entry which is preliminary data.</text>
</comment>
<feature type="region of interest" description="Disordered" evidence="2">
    <location>
        <begin position="240"/>
        <end position="295"/>
    </location>
</feature>
<accession>A0A8H5H7U9</accession>
<reference evidence="3 4" key="1">
    <citation type="journal article" date="2020" name="ISME J.">
        <title>Uncovering the hidden diversity of litter-decomposition mechanisms in mushroom-forming fungi.</title>
        <authorList>
            <person name="Floudas D."/>
            <person name="Bentzer J."/>
            <person name="Ahren D."/>
            <person name="Johansson T."/>
            <person name="Persson P."/>
            <person name="Tunlid A."/>
        </authorList>
    </citation>
    <scope>NUCLEOTIDE SEQUENCE [LARGE SCALE GENOMIC DNA]</scope>
    <source>
        <strain evidence="3 4">CBS 661.87</strain>
    </source>
</reference>
<feature type="region of interest" description="Disordered" evidence="2">
    <location>
        <begin position="449"/>
        <end position="473"/>
    </location>
</feature>
<feature type="compositionally biased region" description="Basic and acidic residues" evidence="2">
    <location>
        <begin position="620"/>
        <end position="631"/>
    </location>
</feature>
<proteinExistence type="predicted"/>
<keyword evidence="1" id="KW-0175">Coiled coil</keyword>
<evidence type="ECO:0000256" key="1">
    <source>
        <dbReference type="SAM" id="Coils"/>
    </source>
</evidence>
<feature type="coiled-coil region" evidence="1">
    <location>
        <begin position="397"/>
        <end position="448"/>
    </location>
</feature>
<feature type="compositionally biased region" description="Acidic residues" evidence="2">
    <location>
        <begin position="97"/>
        <end position="111"/>
    </location>
</feature>
<feature type="compositionally biased region" description="Basic and acidic residues" evidence="2">
    <location>
        <begin position="582"/>
        <end position="594"/>
    </location>
</feature>
<gene>
    <name evidence="3" type="ORF">D9615_008702</name>
</gene>
<dbReference type="AlphaFoldDB" id="A0A8H5H7U9"/>
<sequence length="660" mass="73431">MRGCPKLGLPFVKLWKRELPIAHHTMIKSRKSQLKEESDANPGTTVVAQMADLNGRSAWKTLTIGTGARMPSPFYQEDNDSGGEDELNENSVNEMDAQPEEDELRPDDSDSDPTAKESAENERVVLRFKQGLKEAEKDKAAKNEWLARNAKSICTTCKKKPDACQRRDGKVGCIPCGAARRRCSMTKGYIMEYAARRANVAGERAGVLFETYGKTKRTAARSRKKVVKVEAEADENADRGTLGAIEEDTKAKAKEKEKTRAKRAKKTTTEVQSSARVDSPAHMGSSPAKPVTTVSREPHPLVASTLNPSSETRFVATSMMPSPLLTGEHLDMSLFPKTSSATLAREASKRLGTRVQNITPAMTSSTHPVPHSEAFSQLRGDSRRDLNAQYSTLRGDYEKLGKDKATLTARAHKLENENRQLKEEVKDLVRCHKEVLELRAEIAKIKSEQGQNEGGAADREIAWPNSEGNKDNQDAVERIKSLERYITTQQRNHMRLSARIGQVELMLRRLVRPGDASSVFQNKDTLLEMALEELSSCLHDDMGSRMEYWNGNPLSNSAVVFKPEIIRMRPSQMVVDCAGETHRETGMQEQERHERRTRRPGSMRQNHDEPMVLPGKASGSRRESPESETACRRCPGGVGAAEVIIFDVETRGSSHVLNLS</sequence>
<dbReference type="EMBL" id="JAACJP010000020">
    <property type="protein sequence ID" value="KAF5378342.1"/>
    <property type="molecule type" value="Genomic_DNA"/>
</dbReference>
<feature type="region of interest" description="Disordered" evidence="2">
    <location>
        <begin position="64"/>
        <end position="123"/>
    </location>
</feature>
<protein>
    <submittedName>
        <fullName evidence="3">Uncharacterized protein</fullName>
    </submittedName>
</protein>
<name>A0A8H5H7U9_9AGAR</name>
<feature type="compositionally biased region" description="Basic and acidic residues" evidence="2">
    <location>
        <begin position="113"/>
        <end position="123"/>
    </location>
</feature>
<feature type="compositionally biased region" description="Acidic residues" evidence="2">
    <location>
        <begin position="77"/>
        <end position="88"/>
    </location>
</feature>
<evidence type="ECO:0000313" key="3">
    <source>
        <dbReference type="EMBL" id="KAF5378342.1"/>
    </source>
</evidence>
<keyword evidence="4" id="KW-1185">Reference proteome</keyword>
<organism evidence="3 4">
    <name type="scientific">Tricholomella constricta</name>
    <dbReference type="NCBI Taxonomy" id="117010"/>
    <lineage>
        <taxon>Eukaryota</taxon>
        <taxon>Fungi</taxon>
        <taxon>Dikarya</taxon>
        <taxon>Basidiomycota</taxon>
        <taxon>Agaricomycotina</taxon>
        <taxon>Agaricomycetes</taxon>
        <taxon>Agaricomycetidae</taxon>
        <taxon>Agaricales</taxon>
        <taxon>Tricholomatineae</taxon>
        <taxon>Lyophyllaceae</taxon>
        <taxon>Tricholomella</taxon>
    </lineage>
</organism>
<evidence type="ECO:0000313" key="4">
    <source>
        <dbReference type="Proteomes" id="UP000565441"/>
    </source>
</evidence>